<keyword evidence="1" id="KW-0805">Transcription regulation</keyword>
<dbReference type="InterPro" id="IPR039422">
    <property type="entry name" value="MarR/SlyA-like"/>
</dbReference>
<dbReference type="InterPro" id="IPR000835">
    <property type="entry name" value="HTH_MarR-typ"/>
</dbReference>
<keyword evidence="3" id="KW-0804">Transcription</keyword>
<organism evidence="5 6">
    <name type="scientific">Marinococcus luteus</name>
    <dbReference type="NCBI Taxonomy" id="1122204"/>
    <lineage>
        <taxon>Bacteria</taxon>
        <taxon>Bacillati</taxon>
        <taxon>Bacillota</taxon>
        <taxon>Bacilli</taxon>
        <taxon>Bacillales</taxon>
        <taxon>Bacillaceae</taxon>
        <taxon>Marinococcus</taxon>
    </lineage>
</organism>
<dbReference type="InterPro" id="IPR036388">
    <property type="entry name" value="WH-like_DNA-bd_sf"/>
</dbReference>
<evidence type="ECO:0000313" key="5">
    <source>
        <dbReference type="EMBL" id="SDW28331.1"/>
    </source>
</evidence>
<dbReference type="PANTHER" id="PTHR33164:SF58">
    <property type="entry name" value="DNA-BINDING TRANSCRIPTIONAL REPRESSOR SCOC"/>
    <property type="match status" value="1"/>
</dbReference>
<sequence length="187" mass="21663">MDSSFDAKQSILFSLRAAQLSKALWKSVEKDWQEWVKPYNLNINEFQILWVAHQLEGASVSGIAKFGVMHVSTAFNFSKKLEDRSLLKFSKKTNDKRNTYIELTEDGENLLLSILESYEKETFQVSEGALPIKELYGKFPEFSELMTIVRYIYGEEFMHLFEESLQSFENDFMDKDGTLLPADRSAK</sequence>
<dbReference type="OrthoDB" id="2393954at2"/>
<dbReference type="Proteomes" id="UP000199488">
    <property type="component" value="Unassembled WGS sequence"/>
</dbReference>
<keyword evidence="6" id="KW-1185">Reference proteome</keyword>
<dbReference type="RefSeq" id="WP_091612100.1">
    <property type="nucleotide sequence ID" value="NZ_FNNC01000001.1"/>
</dbReference>
<name>A0A1H2S9H1_9BACI</name>
<reference evidence="5 6" key="1">
    <citation type="submission" date="2016-10" db="EMBL/GenBank/DDBJ databases">
        <authorList>
            <person name="de Groot N.N."/>
        </authorList>
    </citation>
    <scope>NUCLEOTIDE SEQUENCE [LARGE SCALE GENOMIC DNA]</scope>
    <source>
        <strain evidence="5 6">DSM 23126</strain>
    </source>
</reference>
<dbReference type="SMART" id="SM00347">
    <property type="entry name" value="HTH_MARR"/>
    <property type="match status" value="1"/>
</dbReference>
<dbReference type="Pfam" id="PF01047">
    <property type="entry name" value="MarR"/>
    <property type="match status" value="1"/>
</dbReference>
<dbReference type="PROSITE" id="PS50995">
    <property type="entry name" value="HTH_MARR_2"/>
    <property type="match status" value="1"/>
</dbReference>
<dbReference type="PROSITE" id="PS01117">
    <property type="entry name" value="HTH_MARR_1"/>
    <property type="match status" value="1"/>
</dbReference>
<evidence type="ECO:0000256" key="3">
    <source>
        <dbReference type="ARBA" id="ARBA00023163"/>
    </source>
</evidence>
<dbReference type="EMBL" id="FNNC01000001">
    <property type="protein sequence ID" value="SDW28331.1"/>
    <property type="molecule type" value="Genomic_DNA"/>
</dbReference>
<proteinExistence type="predicted"/>
<gene>
    <name evidence="5" type="ORF">SAMN05421781_1086</name>
</gene>
<feature type="domain" description="HTH marR-type" evidence="4">
    <location>
        <begin position="17"/>
        <end position="154"/>
    </location>
</feature>
<dbReference type="STRING" id="1122204.SAMN05421781_1086"/>
<dbReference type="GO" id="GO:0003677">
    <property type="term" value="F:DNA binding"/>
    <property type="evidence" value="ECO:0007669"/>
    <property type="project" value="UniProtKB-KW"/>
</dbReference>
<dbReference type="GO" id="GO:0006950">
    <property type="term" value="P:response to stress"/>
    <property type="evidence" value="ECO:0007669"/>
    <property type="project" value="TreeGrafter"/>
</dbReference>
<dbReference type="SUPFAM" id="SSF46785">
    <property type="entry name" value="Winged helix' DNA-binding domain"/>
    <property type="match status" value="1"/>
</dbReference>
<evidence type="ECO:0000313" key="6">
    <source>
        <dbReference type="Proteomes" id="UP000199488"/>
    </source>
</evidence>
<dbReference type="InterPro" id="IPR023187">
    <property type="entry name" value="Tscrpt_reg_MarR-type_CS"/>
</dbReference>
<accession>A0A1H2S9H1</accession>
<dbReference type="GO" id="GO:0003700">
    <property type="term" value="F:DNA-binding transcription factor activity"/>
    <property type="evidence" value="ECO:0007669"/>
    <property type="project" value="InterPro"/>
</dbReference>
<dbReference type="PANTHER" id="PTHR33164">
    <property type="entry name" value="TRANSCRIPTIONAL REGULATOR, MARR FAMILY"/>
    <property type="match status" value="1"/>
</dbReference>
<protein>
    <submittedName>
        <fullName evidence="5">Transcriptional regulator</fullName>
    </submittedName>
</protein>
<dbReference type="InterPro" id="IPR036390">
    <property type="entry name" value="WH_DNA-bd_sf"/>
</dbReference>
<dbReference type="AlphaFoldDB" id="A0A1H2S9H1"/>
<evidence type="ECO:0000256" key="1">
    <source>
        <dbReference type="ARBA" id="ARBA00023015"/>
    </source>
</evidence>
<dbReference type="Gene3D" id="1.10.10.10">
    <property type="entry name" value="Winged helix-like DNA-binding domain superfamily/Winged helix DNA-binding domain"/>
    <property type="match status" value="1"/>
</dbReference>
<keyword evidence="2" id="KW-0238">DNA-binding</keyword>
<evidence type="ECO:0000259" key="4">
    <source>
        <dbReference type="PROSITE" id="PS50995"/>
    </source>
</evidence>
<dbReference type="NCBIfam" id="NF010349">
    <property type="entry name" value="PRK13777.1"/>
    <property type="match status" value="1"/>
</dbReference>
<evidence type="ECO:0000256" key="2">
    <source>
        <dbReference type="ARBA" id="ARBA00023125"/>
    </source>
</evidence>